<dbReference type="CDD" id="cd01609">
    <property type="entry name" value="RNAP_beta'_N"/>
    <property type="match status" value="1"/>
</dbReference>
<evidence type="ECO:0000256" key="10">
    <source>
        <dbReference type="RuleBase" id="RU004279"/>
    </source>
</evidence>
<keyword evidence="4 9" id="KW-0479">Metal-binding</keyword>
<reference evidence="14" key="1">
    <citation type="journal article" date="2019" name="Int. J. Syst. Evol. Microbiol.">
        <title>The Global Catalogue of Microorganisms (GCM) 10K type strain sequencing project: providing services to taxonomists for standard genome sequencing and annotation.</title>
        <authorList>
            <consortium name="The Broad Institute Genomics Platform"/>
            <consortium name="The Broad Institute Genome Sequencing Center for Infectious Disease"/>
            <person name="Wu L."/>
            <person name="Ma J."/>
        </authorList>
    </citation>
    <scope>NUCLEOTIDE SEQUENCE [LARGE SCALE GENOMIC DNA]</scope>
    <source>
        <strain evidence="14">JCM 16918</strain>
    </source>
</reference>
<dbReference type="InterPro" id="IPR012754">
    <property type="entry name" value="DNA-dir_RpoC_beta_prime_bact"/>
</dbReference>
<dbReference type="HAMAP" id="MF_01322">
    <property type="entry name" value="RNApol_bact_RpoC"/>
    <property type="match status" value="1"/>
</dbReference>
<organism evidence="13 14">
    <name type="scientific">Deinococcus daejeonensis</name>
    <dbReference type="NCBI Taxonomy" id="1007098"/>
    <lineage>
        <taxon>Bacteria</taxon>
        <taxon>Thermotogati</taxon>
        <taxon>Deinococcota</taxon>
        <taxon>Deinococci</taxon>
        <taxon>Deinococcales</taxon>
        <taxon>Deinococcaceae</taxon>
        <taxon>Deinococcus</taxon>
    </lineage>
</organism>
<evidence type="ECO:0000259" key="12">
    <source>
        <dbReference type="SMART" id="SM00663"/>
    </source>
</evidence>
<dbReference type="InterPro" id="IPR007080">
    <property type="entry name" value="RNA_pol_Rpb1_1"/>
</dbReference>
<dbReference type="InterPro" id="IPR045867">
    <property type="entry name" value="DNA-dir_RpoC_beta_prime"/>
</dbReference>
<feature type="binding site" evidence="9">
    <location>
        <position position="749"/>
    </location>
    <ligand>
        <name>Mg(2+)</name>
        <dbReference type="ChEBI" id="CHEBI:18420"/>
    </ligand>
</feature>
<feature type="binding site" evidence="9">
    <location>
        <position position="75"/>
    </location>
    <ligand>
        <name>Zn(2+)</name>
        <dbReference type="ChEBI" id="CHEBI:29105"/>
        <label>1</label>
    </ligand>
</feature>
<sequence length="1539" mass="170420">MKDFNKVRIAIASPEKIREWSFGEVEKPETINYRTLKPEREGLFDERIFGPQKDYECACGKYKRQRYEGKVCERCGVEVTSSKVRRYRMGHIDLATPAAHIWYVKDTPSKIGTLLDLSAGQLEKVLYFSSFLVTDPRNAQKDGRPLKRGELLSDDEYRELRFGRQETYSIPNGTDAEIRDGEYVTRGQILGGNVVSKMDGLAQYRFPRRAIIAYSEEVEATLPVPADALVEQDAFRAGEILAELESDVTITAPVDGTVVLHEMGEDSVMVELREGVDEEGTPSGEVLSRVYIPHGMNVQVVHGEIIEAGATLADAASGTRLRVSRDSRLSGVTFPKKKGDVQVTAHWTRRAEYPINPTMHVLIGDGSEVKKGQKVVGAIDKEEEIVAEADGTITLHNPASIIVSKAKVYAYSDEPLVVNGDRVEPGDELADGGDLRSEISGRIEIDLVRKQVRVIESYDFDAKMGAEAVKELLDDLDLDQLEVELNEMMKDSSRHKRAKARKRLEVTRAFKRSGNHPSWMILNTVPVMPPDLRPMVQVDGGRFATSDLNDLYRRLINRNNRLKKLMSQGAPDMIIRNEKRMLQEAVDALIDNGRRGSPVTNPGSDRSLRSLTDLLGGKQGRFRQNLLGKRVDYSGRSVIVVGPQLKLHQCGVPKRMALELFKPFLFKVLEEKGEVTNIKQARKMLERYRDTRDSVWDALEEVIEDKVVLLNRAPTLHRLGIQAFEPVLVEGQSIQLHPLVCEAFNADFDGDQMAIHVPLSAQAQAEARIQMLSAHNLLSPANGEPNVKPSRDIILGIFTLTLLRKDNLGAGSEFADEQAALAALEGGKVALNSPIVVAGQETSPGRLKYIFSNPDEAIMAVERGEIDHQDYVRIRLNGVTYDTSAGRVMFRRIVQEALGTQAALVDTLVNLETAYEKDHLKDMVMACFKHLGIEATAGLLDGLKDAGFKLSTTSGITIGIDDIVIPPAKTEILAEADAKVAEIEQNFEFGFMTEEERYKQVVQLWNDTKDEVKNAMFDNFGKNYPFNPLWIMSLSGARGNAQQITQLAGMRGLMARPDGSTIEVPIRASFREGLSVLEYFISTHGARKGGADTALRTADSGYLTRKLVDVAHEVVVRDVDCGTTDYTVMPLGATDERTGEWRTRKSSEIETSIYGRTLSDAVEVDGRTIEAGEMLSLEDVKAITRSAKALQSVFIRTPLNCRVKSGVCQKCYGYDLSQAKPVSMGEAVGVVAAESIGEPGTQLTMRTFHTGGVAGSGGGDITMGLPRVIELFEARKPKTSAAVADRDGTVRIEEDEERYLVRIEADDDQYSSKTAMKISKGLRMIVKDGDRVEAGQPLTRGAINPHDLLLYKDTDAAQRYLVEEVQRVYRSQGVKVHDKHIEVIVRQMLRWVEITDGGDTELLEGQTVERWEVDQANDLLEEGQTPSSWKPVLLGITKSSLTTKSWLSAASFQHTTHVLTEASMKGQVDDLIGLKENVILGKLIPAGTGLQTVRDMQVADERTLEKYGEGSTSTDSVTGNRSYDDTRPGVVNENVTYTN</sequence>
<dbReference type="SMART" id="SM00663">
    <property type="entry name" value="RPOLA_N"/>
    <property type="match status" value="1"/>
</dbReference>
<dbReference type="Gene3D" id="1.10.40.90">
    <property type="match status" value="1"/>
</dbReference>
<feature type="region of interest" description="Disordered" evidence="11">
    <location>
        <begin position="1505"/>
        <end position="1539"/>
    </location>
</feature>
<evidence type="ECO:0000256" key="2">
    <source>
        <dbReference type="ARBA" id="ARBA00022679"/>
    </source>
</evidence>
<dbReference type="InterPro" id="IPR038120">
    <property type="entry name" value="Rpb1_funnel_sf"/>
</dbReference>
<dbReference type="Gene3D" id="4.10.860.120">
    <property type="entry name" value="RNA polymerase II, clamp domain"/>
    <property type="match status" value="1"/>
</dbReference>
<dbReference type="Pfam" id="PF04998">
    <property type="entry name" value="RNA_pol_Rpb1_5"/>
    <property type="match status" value="1"/>
</dbReference>
<feature type="binding site" evidence="9">
    <location>
        <position position="747"/>
    </location>
    <ligand>
        <name>Mg(2+)</name>
        <dbReference type="ChEBI" id="CHEBI:18420"/>
    </ligand>
</feature>
<gene>
    <name evidence="9 13" type="primary">rpoC</name>
    <name evidence="13" type="ORF">GCM10010842_22350</name>
</gene>
<dbReference type="Pfam" id="PF04983">
    <property type="entry name" value="RNA_pol_Rpb1_3"/>
    <property type="match status" value="1"/>
</dbReference>
<evidence type="ECO:0000256" key="6">
    <source>
        <dbReference type="ARBA" id="ARBA00022842"/>
    </source>
</evidence>
<keyword evidence="1 9" id="KW-0240">DNA-directed RNA polymerase</keyword>
<dbReference type="Proteomes" id="UP000645517">
    <property type="component" value="Unassembled WGS sequence"/>
</dbReference>
<evidence type="ECO:0000256" key="3">
    <source>
        <dbReference type="ARBA" id="ARBA00022695"/>
    </source>
</evidence>
<feature type="binding site" evidence="9">
    <location>
        <position position="59"/>
    </location>
    <ligand>
        <name>Zn(2+)</name>
        <dbReference type="ChEBI" id="CHEBI:29105"/>
        <label>1</label>
    </ligand>
</feature>
<evidence type="ECO:0000256" key="5">
    <source>
        <dbReference type="ARBA" id="ARBA00022833"/>
    </source>
</evidence>
<feature type="domain" description="RNA polymerase N-terminal" evidence="12">
    <location>
        <begin position="518"/>
        <end position="801"/>
    </location>
</feature>
<keyword evidence="5 9" id="KW-0862">Zinc</keyword>
<dbReference type="InterPro" id="IPR048566">
    <property type="entry name" value="RpoC_hybrid"/>
</dbReference>
<evidence type="ECO:0000256" key="7">
    <source>
        <dbReference type="ARBA" id="ARBA00023163"/>
    </source>
</evidence>
<evidence type="ECO:0000256" key="9">
    <source>
        <dbReference type="HAMAP-Rule" id="MF_01322"/>
    </source>
</evidence>
<dbReference type="SUPFAM" id="SSF64484">
    <property type="entry name" value="beta and beta-prime subunits of DNA dependent RNA-polymerase"/>
    <property type="match status" value="1"/>
</dbReference>
<dbReference type="InterPro" id="IPR044893">
    <property type="entry name" value="RNA_pol_Rpb1_clamp_domain"/>
</dbReference>
<feature type="binding site" evidence="9">
    <location>
        <position position="751"/>
    </location>
    <ligand>
        <name>Mg(2+)</name>
        <dbReference type="ChEBI" id="CHEBI:18420"/>
    </ligand>
</feature>
<dbReference type="Gene3D" id="1.10.150.390">
    <property type="match status" value="1"/>
</dbReference>
<proteinExistence type="inferred from homology"/>
<evidence type="ECO:0000256" key="8">
    <source>
        <dbReference type="ARBA" id="ARBA00048552"/>
    </source>
</evidence>
<dbReference type="Pfam" id="PF05000">
    <property type="entry name" value="RNA_pol_Rpb1_4"/>
    <property type="match status" value="1"/>
</dbReference>
<dbReference type="NCBIfam" id="TIGR02386">
    <property type="entry name" value="rpoC_TIGR"/>
    <property type="match status" value="1"/>
</dbReference>
<dbReference type="Gene3D" id="1.10.274.100">
    <property type="entry name" value="RNA polymerase Rpb1, domain 3"/>
    <property type="match status" value="1"/>
</dbReference>
<feature type="binding site" evidence="9">
    <location>
        <position position="1121"/>
    </location>
    <ligand>
        <name>Zn(2+)</name>
        <dbReference type="ChEBI" id="CHEBI:29105"/>
        <label>2</label>
    </ligand>
</feature>
<dbReference type="Gene3D" id="2.40.40.20">
    <property type="match status" value="1"/>
</dbReference>
<feature type="binding site" evidence="9">
    <location>
        <position position="1201"/>
    </location>
    <ligand>
        <name>Zn(2+)</name>
        <dbReference type="ChEBI" id="CHEBI:29105"/>
        <label>2</label>
    </ligand>
</feature>
<dbReference type="InterPro" id="IPR007081">
    <property type="entry name" value="RNA_pol_Rpb1_5"/>
</dbReference>
<comment type="caution">
    <text evidence="13">The sequence shown here is derived from an EMBL/GenBank/DDBJ whole genome shotgun (WGS) entry which is preliminary data.</text>
</comment>
<dbReference type="EMBL" id="BMOR01000008">
    <property type="protein sequence ID" value="GGN38985.1"/>
    <property type="molecule type" value="Genomic_DNA"/>
</dbReference>
<dbReference type="EC" id="2.7.7.6" evidence="9"/>
<comment type="cofactor">
    <cofactor evidence="9">
        <name>Mg(2+)</name>
        <dbReference type="ChEBI" id="CHEBI:18420"/>
    </cofactor>
    <text evidence="9">Binds 1 Mg(2+) ion per subunit.</text>
</comment>
<keyword evidence="14" id="KW-1185">Reference proteome</keyword>
<comment type="similarity">
    <text evidence="9 10">Belongs to the RNA polymerase beta' chain family.</text>
</comment>
<dbReference type="Gene3D" id="2.40.50.100">
    <property type="match status" value="5"/>
</dbReference>
<keyword evidence="6 9" id="KW-0460">Magnesium</keyword>
<feature type="binding site" evidence="9">
    <location>
        <position position="1208"/>
    </location>
    <ligand>
        <name>Zn(2+)</name>
        <dbReference type="ChEBI" id="CHEBI:29105"/>
        <label>2</label>
    </ligand>
</feature>
<dbReference type="Gene3D" id="3.90.105.10">
    <property type="entry name" value="Molybdopterin biosynthesis moea protein, domain 2"/>
    <property type="match status" value="1"/>
</dbReference>
<evidence type="ECO:0000256" key="11">
    <source>
        <dbReference type="SAM" id="MobiDB-lite"/>
    </source>
</evidence>
<comment type="function">
    <text evidence="9 10">DNA-dependent RNA polymerase catalyzes the transcription of DNA into RNA using the four ribonucleoside triphosphates as substrates.</text>
</comment>
<evidence type="ECO:0000313" key="14">
    <source>
        <dbReference type="Proteomes" id="UP000645517"/>
    </source>
</evidence>
<dbReference type="InterPro" id="IPR042102">
    <property type="entry name" value="RNA_pol_Rpb1_3_sf"/>
</dbReference>
<keyword evidence="3 9" id="KW-0548">Nucleotidyltransferase</keyword>
<keyword evidence="7 9" id="KW-0804">Transcription</keyword>
<comment type="subunit">
    <text evidence="9">The RNAP catalytic core consists of 2 alpha, 1 beta, 1 beta' and 1 omega subunit. When a sigma factor is associated with the core the holoenzyme is formed, which can initiate transcription.</text>
</comment>
<dbReference type="InterPro" id="IPR007066">
    <property type="entry name" value="RNA_pol_Rpb1_3"/>
</dbReference>
<dbReference type="CDD" id="cd02655">
    <property type="entry name" value="RNAP_beta'_C"/>
    <property type="match status" value="1"/>
</dbReference>
<dbReference type="Pfam" id="PF04997">
    <property type="entry name" value="RNA_pol_Rpb1_1"/>
    <property type="match status" value="2"/>
</dbReference>
<evidence type="ECO:0000313" key="13">
    <source>
        <dbReference type="EMBL" id="GGN38985.1"/>
    </source>
</evidence>
<evidence type="ECO:0000256" key="1">
    <source>
        <dbReference type="ARBA" id="ARBA00022478"/>
    </source>
</evidence>
<feature type="binding site" evidence="9">
    <location>
        <position position="57"/>
    </location>
    <ligand>
        <name>Zn(2+)</name>
        <dbReference type="ChEBI" id="CHEBI:29105"/>
        <label>1</label>
    </ligand>
</feature>
<dbReference type="GO" id="GO:0000428">
    <property type="term" value="C:DNA-directed RNA polymerase complex"/>
    <property type="evidence" value="ECO:0007669"/>
    <property type="project" value="UniProtKB-KW"/>
</dbReference>
<feature type="binding site" evidence="9">
    <location>
        <position position="1211"/>
    </location>
    <ligand>
        <name>Zn(2+)</name>
        <dbReference type="ChEBI" id="CHEBI:29105"/>
        <label>2</label>
    </ligand>
</feature>
<dbReference type="InterPro" id="IPR006592">
    <property type="entry name" value="RNA_pol_N"/>
</dbReference>
<dbReference type="Gene3D" id="1.10.132.30">
    <property type="match status" value="1"/>
</dbReference>
<evidence type="ECO:0000256" key="4">
    <source>
        <dbReference type="ARBA" id="ARBA00022723"/>
    </source>
</evidence>
<feature type="binding site" evidence="9">
    <location>
        <position position="72"/>
    </location>
    <ligand>
        <name>Zn(2+)</name>
        <dbReference type="ChEBI" id="CHEBI:29105"/>
        <label>1</label>
    </ligand>
</feature>
<dbReference type="Pfam" id="PF00623">
    <property type="entry name" value="RNA_pol_Rpb1_2"/>
    <property type="match status" value="1"/>
</dbReference>
<dbReference type="PANTHER" id="PTHR19376:SF54">
    <property type="entry name" value="DNA-DIRECTED RNA POLYMERASE SUBUNIT BETA"/>
    <property type="match status" value="1"/>
</dbReference>
<accession>A0ABQ2J662</accession>
<name>A0ABQ2J662_9DEIO</name>
<comment type="catalytic activity">
    <reaction evidence="8 9 10">
        <text>RNA(n) + a ribonucleoside 5'-triphosphate = RNA(n+1) + diphosphate</text>
        <dbReference type="Rhea" id="RHEA:21248"/>
        <dbReference type="Rhea" id="RHEA-COMP:14527"/>
        <dbReference type="Rhea" id="RHEA-COMP:17342"/>
        <dbReference type="ChEBI" id="CHEBI:33019"/>
        <dbReference type="ChEBI" id="CHEBI:61557"/>
        <dbReference type="ChEBI" id="CHEBI:140395"/>
        <dbReference type="EC" id="2.7.7.6"/>
    </reaction>
</comment>
<dbReference type="Pfam" id="PF21668">
    <property type="entry name" value="RPOC_hybrid"/>
    <property type="match status" value="1"/>
</dbReference>
<dbReference type="InterPro" id="IPR007083">
    <property type="entry name" value="RNA_pol_Rpb1_4"/>
</dbReference>
<feature type="compositionally biased region" description="Polar residues" evidence="11">
    <location>
        <begin position="1510"/>
        <end position="1521"/>
    </location>
</feature>
<dbReference type="PANTHER" id="PTHR19376">
    <property type="entry name" value="DNA-DIRECTED RNA POLYMERASE"/>
    <property type="match status" value="1"/>
</dbReference>
<protein>
    <recommendedName>
        <fullName evidence="9">DNA-directed RNA polymerase subunit beta'</fullName>
        <shortName evidence="9">RNAP subunit beta'</shortName>
        <ecNumber evidence="9">2.7.7.6</ecNumber>
    </recommendedName>
    <alternativeName>
        <fullName evidence="9">RNA polymerase subunit beta'</fullName>
    </alternativeName>
    <alternativeName>
        <fullName evidence="9">Transcriptase subunit beta'</fullName>
    </alternativeName>
</protein>
<dbReference type="InterPro" id="IPR000722">
    <property type="entry name" value="RNA_pol_asu"/>
</dbReference>
<keyword evidence="2 9" id="KW-0808">Transferase</keyword>
<dbReference type="RefSeq" id="WP_189056835.1">
    <property type="nucleotide sequence ID" value="NZ_BMOR01000008.1"/>
</dbReference>
<dbReference type="Gene3D" id="1.10.1790.20">
    <property type="match status" value="1"/>
</dbReference>
<comment type="cofactor">
    <cofactor evidence="9">
        <name>Zn(2+)</name>
        <dbReference type="ChEBI" id="CHEBI:29105"/>
    </cofactor>
    <text evidence="9">Binds 2 Zn(2+) ions per subunit.</text>
</comment>